<evidence type="ECO:0000256" key="1">
    <source>
        <dbReference type="SAM" id="MobiDB-lite"/>
    </source>
</evidence>
<name>A0A7M2WR76_9BACT</name>
<gene>
    <name evidence="4" type="ORF">IPV69_17100</name>
</gene>
<dbReference type="RefSeq" id="WP_206290938.1">
    <property type="nucleotide sequence ID" value="NZ_CP063458.1"/>
</dbReference>
<keyword evidence="5" id="KW-1185">Reference proteome</keyword>
<dbReference type="PANTHER" id="PTHR22911">
    <property type="entry name" value="ACYL-MALONYL CONDENSING ENZYME-RELATED"/>
    <property type="match status" value="1"/>
</dbReference>
<keyword evidence="2" id="KW-0472">Membrane</keyword>
<evidence type="ECO:0000259" key="3">
    <source>
        <dbReference type="Pfam" id="PF00892"/>
    </source>
</evidence>
<dbReference type="AlphaFoldDB" id="A0A7M2WR76"/>
<dbReference type="InterPro" id="IPR037185">
    <property type="entry name" value="EmrE-like"/>
</dbReference>
<dbReference type="PANTHER" id="PTHR22911:SF137">
    <property type="entry name" value="SOLUTE CARRIER FAMILY 35 MEMBER G2-RELATED"/>
    <property type="match status" value="1"/>
</dbReference>
<dbReference type="Proteomes" id="UP000593765">
    <property type="component" value="Chromosome"/>
</dbReference>
<feature type="transmembrane region" description="Helical" evidence="2">
    <location>
        <begin position="127"/>
        <end position="145"/>
    </location>
</feature>
<evidence type="ECO:0000256" key="2">
    <source>
        <dbReference type="SAM" id="Phobius"/>
    </source>
</evidence>
<dbReference type="InterPro" id="IPR000620">
    <property type="entry name" value="EamA_dom"/>
</dbReference>
<accession>A0A7M2WR76</accession>
<dbReference type="Pfam" id="PF00892">
    <property type="entry name" value="EamA"/>
    <property type="match status" value="2"/>
</dbReference>
<feature type="transmembrane region" description="Helical" evidence="2">
    <location>
        <begin position="242"/>
        <end position="263"/>
    </location>
</feature>
<dbReference type="SUPFAM" id="SSF103481">
    <property type="entry name" value="Multidrug resistance efflux transporter EmrE"/>
    <property type="match status" value="2"/>
</dbReference>
<feature type="region of interest" description="Disordered" evidence="1">
    <location>
        <begin position="158"/>
        <end position="204"/>
    </location>
</feature>
<dbReference type="KEGG" id="hbs:IPV69_17100"/>
<keyword evidence="2" id="KW-0812">Transmembrane</keyword>
<protein>
    <submittedName>
        <fullName evidence="4">DMT family transporter</fullName>
    </submittedName>
</protein>
<feature type="transmembrane region" description="Helical" evidence="2">
    <location>
        <begin position="72"/>
        <end position="91"/>
    </location>
</feature>
<feature type="transmembrane region" description="Helical" evidence="2">
    <location>
        <begin position="103"/>
        <end position="121"/>
    </location>
</feature>
<feature type="transmembrane region" description="Helical" evidence="2">
    <location>
        <begin position="38"/>
        <end position="60"/>
    </location>
</feature>
<feature type="transmembrane region" description="Helical" evidence="2">
    <location>
        <begin position="283"/>
        <end position="301"/>
    </location>
</feature>
<feature type="transmembrane region" description="Helical" evidence="2">
    <location>
        <begin position="307"/>
        <end position="326"/>
    </location>
</feature>
<evidence type="ECO:0000313" key="5">
    <source>
        <dbReference type="Proteomes" id="UP000593765"/>
    </source>
</evidence>
<reference evidence="4 5" key="1">
    <citation type="submission" date="2020-10" db="EMBL/GenBank/DDBJ databases">
        <title>Wide distribution of Phycisphaera-like planctomycetes from WD2101 soil group in peatlands and genome analysis of the first cultivated representative.</title>
        <authorList>
            <person name="Dedysh S.N."/>
            <person name="Beletsky A.V."/>
            <person name="Ivanova A."/>
            <person name="Kulichevskaya I.S."/>
            <person name="Suzina N.E."/>
            <person name="Philippov D.A."/>
            <person name="Rakitin A.L."/>
            <person name="Mardanov A.V."/>
            <person name="Ravin N.V."/>
        </authorList>
    </citation>
    <scope>NUCLEOTIDE SEQUENCE [LARGE SCALE GENOMIC DNA]</scope>
    <source>
        <strain evidence="4 5">M1803</strain>
    </source>
</reference>
<feature type="transmembrane region" description="Helical" evidence="2">
    <location>
        <begin position="6"/>
        <end position="26"/>
    </location>
</feature>
<sequence length="354" mass="36449">MTVFGPGPFFALSAAALWAVSPMFMASAGRRIGSFPVVLLRSLLASVLLAVVIGVMALQSGKWPALPDARQAAWLAVSGLLGMGIGDVLIYEAFVSLGPRRTTQTLVLAPAVAVVIGWLALGEVLSGTTLLGVMIILGATSYAVLAGQRRPVQRGFSTLPAGLPDARPGSEALSPAPVLAGGESGDVESIQEETPGKTTRGDEPGHVTATGILCAIGGAICMAAGAVTGRQAFAGATVPMDTYMATFVRVGVAGGFLWLAPLVRRKIPETLALLRDPHVLSRICVGTLLGPFIGMSCYVAALKTTPAGLVSTLVATSPLFAIPVTIIRYRTRIGWDIWLAAVMAVAGASVLFFG</sequence>
<evidence type="ECO:0000313" key="4">
    <source>
        <dbReference type="EMBL" id="QOV87976.1"/>
    </source>
</evidence>
<feature type="domain" description="EamA" evidence="3">
    <location>
        <begin position="7"/>
        <end position="140"/>
    </location>
</feature>
<dbReference type="EMBL" id="CP063458">
    <property type="protein sequence ID" value="QOV87976.1"/>
    <property type="molecule type" value="Genomic_DNA"/>
</dbReference>
<dbReference type="GO" id="GO:0016020">
    <property type="term" value="C:membrane"/>
    <property type="evidence" value="ECO:0007669"/>
    <property type="project" value="InterPro"/>
</dbReference>
<feature type="transmembrane region" description="Helical" evidence="2">
    <location>
        <begin position="207"/>
        <end position="227"/>
    </location>
</feature>
<proteinExistence type="predicted"/>
<feature type="domain" description="EamA" evidence="3">
    <location>
        <begin position="210"/>
        <end position="352"/>
    </location>
</feature>
<organism evidence="4 5">
    <name type="scientific">Humisphaera borealis</name>
    <dbReference type="NCBI Taxonomy" id="2807512"/>
    <lineage>
        <taxon>Bacteria</taxon>
        <taxon>Pseudomonadati</taxon>
        <taxon>Planctomycetota</taxon>
        <taxon>Phycisphaerae</taxon>
        <taxon>Tepidisphaerales</taxon>
        <taxon>Tepidisphaeraceae</taxon>
        <taxon>Humisphaera</taxon>
    </lineage>
</organism>
<keyword evidence="2" id="KW-1133">Transmembrane helix</keyword>
<feature type="transmembrane region" description="Helical" evidence="2">
    <location>
        <begin position="333"/>
        <end position="353"/>
    </location>
</feature>